<comment type="caution">
    <text evidence="3">The sequence shown here is derived from an EMBL/GenBank/DDBJ whole genome shotgun (WGS) entry which is preliminary data.</text>
</comment>
<evidence type="ECO:0000259" key="2">
    <source>
        <dbReference type="Pfam" id="PF01755"/>
    </source>
</evidence>
<evidence type="ECO:0000256" key="1">
    <source>
        <dbReference type="SAM" id="Phobius"/>
    </source>
</evidence>
<keyword evidence="1" id="KW-0812">Transmembrane</keyword>
<evidence type="ECO:0000313" key="3">
    <source>
        <dbReference type="EMBL" id="KAJ1646831.1"/>
    </source>
</evidence>
<feature type="domain" description="Glycosyl transferase family 25" evidence="2">
    <location>
        <begin position="51"/>
        <end position="179"/>
    </location>
</feature>
<keyword evidence="4" id="KW-1185">Reference proteome</keyword>
<keyword evidence="1" id="KW-0472">Membrane</keyword>
<dbReference type="InterPro" id="IPR002654">
    <property type="entry name" value="Glyco_trans_25"/>
</dbReference>
<dbReference type="Pfam" id="PF01755">
    <property type="entry name" value="Glyco_transf_25"/>
    <property type="match status" value="1"/>
</dbReference>
<sequence length="284" mass="32827">MIRAPPQPYLGLKVFVFLAAVTLATVIGTYMFASYTNEVSRNRNYLTLGFDHIYILSKRGKENRRRVMAKQMQFQGMTFGFHPALSSYDIEHPAEYTHFLGEEHWPNVFQNHSLSAEALADYRSHLNVISDMVRLEFGSALVLSDRVDMEVEIKQQMRDIVTKVPSSWEILYLGHCSSEPETHRPSGISDTLFFAFEPRCTFAYAVSRQGAIRLKRILDNIWPNPKHPFDIQLIELVKPYFIEAYVIEPPLITERQDYSSQENLHNVKFRPLQKSTLNKLGIIP</sequence>
<evidence type="ECO:0000313" key="4">
    <source>
        <dbReference type="Proteomes" id="UP001145021"/>
    </source>
</evidence>
<organism evidence="3 4">
    <name type="scientific">Coemansia asiatica</name>
    <dbReference type="NCBI Taxonomy" id="1052880"/>
    <lineage>
        <taxon>Eukaryota</taxon>
        <taxon>Fungi</taxon>
        <taxon>Fungi incertae sedis</taxon>
        <taxon>Zoopagomycota</taxon>
        <taxon>Kickxellomycotina</taxon>
        <taxon>Kickxellomycetes</taxon>
        <taxon>Kickxellales</taxon>
        <taxon>Kickxellaceae</taxon>
        <taxon>Coemansia</taxon>
    </lineage>
</organism>
<accession>A0A9W7XKU2</accession>
<proteinExistence type="predicted"/>
<protein>
    <recommendedName>
        <fullName evidence="2">Glycosyl transferase family 25 domain-containing protein</fullName>
    </recommendedName>
</protein>
<name>A0A9W7XKU2_9FUNG</name>
<keyword evidence="1" id="KW-1133">Transmembrane helix</keyword>
<dbReference type="Proteomes" id="UP001145021">
    <property type="component" value="Unassembled WGS sequence"/>
</dbReference>
<feature type="transmembrane region" description="Helical" evidence="1">
    <location>
        <begin position="12"/>
        <end position="33"/>
    </location>
</feature>
<reference evidence="3" key="1">
    <citation type="submission" date="2022-07" db="EMBL/GenBank/DDBJ databases">
        <title>Phylogenomic reconstructions and comparative analyses of Kickxellomycotina fungi.</title>
        <authorList>
            <person name="Reynolds N.K."/>
            <person name="Stajich J.E."/>
            <person name="Barry K."/>
            <person name="Grigoriev I.V."/>
            <person name="Crous P."/>
            <person name="Smith M.E."/>
        </authorList>
    </citation>
    <scope>NUCLEOTIDE SEQUENCE</scope>
    <source>
        <strain evidence="3">NBRC 105413</strain>
    </source>
</reference>
<dbReference type="AlphaFoldDB" id="A0A9W7XKU2"/>
<dbReference type="EMBL" id="JANBOH010000047">
    <property type="protein sequence ID" value="KAJ1646831.1"/>
    <property type="molecule type" value="Genomic_DNA"/>
</dbReference>
<gene>
    <name evidence="3" type="ORF">LPJ64_001715</name>
</gene>